<dbReference type="AlphaFoldDB" id="A0A6H9UYT9"/>
<feature type="region of interest" description="Disordered" evidence="1">
    <location>
        <begin position="1"/>
        <end position="61"/>
    </location>
</feature>
<dbReference type="InterPro" id="IPR058330">
    <property type="entry name" value="DUF8017"/>
</dbReference>
<feature type="region of interest" description="Disordered" evidence="1">
    <location>
        <begin position="87"/>
        <end position="122"/>
    </location>
</feature>
<feature type="domain" description="DUF8017" evidence="3">
    <location>
        <begin position="119"/>
        <end position="312"/>
    </location>
</feature>
<organism evidence="4 5">
    <name type="scientific">Streptomyces luteolifulvus</name>
    <dbReference type="NCBI Taxonomy" id="2615112"/>
    <lineage>
        <taxon>Bacteria</taxon>
        <taxon>Bacillati</taxon>
        <taxon>Actinomycetota</taxon>
        <taxon>Actinomycetes</taxon>
        <taxon>Kitasatosporales</taxon>
        <taxon>Streptomycetaceae</taxon>
        <taxon>Streptomyces</taxon>
    </lineage>
</organism>
<keyword evidence="2" id="KW-0812">Transmembrane</keyword>
<evidence type="ECO:0000256" key="1">
    <source>
        <dbReference type="SAM" id="MobiDB-lite"/>
    </source>
</evidence>
<accession>A0A6H9UYT9</accession>
<keyword evidence="2" id="KW-1133">Transmembrane helix</keyword>
<dbReference type="Proteomes" id="UP000442707">
    <property type="component" value="Unassembled WGS sequence"/>
</dbReference>
<sequence length="318" mass="33495">MWPGEQPPAGERNPQQHPVDGNPYQQPGYQQPNPYTQQQPPPWNAPTVPAGATVPRPRDGARRTKVIAVSAAAVVVMATAVTGAVLLGGGSKRGASPEPTRSSASPAPADNPRAADDQKPTVDGWKVVVNPELGVAFDVPADWALQSTSWVSYVSENDDPEDKPLVGMKAPAVLKEKWCGADDDKDGRLDYEPLAMTGSRGNNGARNTEEIARSDSATWVYGMFTQPDHKKVTTGPVTSFTTESDLVGSVATSSSSGVVKQNKCDSDGKATTFAFANAEGDFASWSFVGAKGVGGEVPDATVTKVLKTVRLYTPSDSP</sequence>
<reference evidence="4 5" key="1">
    <citation type="submission" date="2019-09" db="EMBL/GenBank/DDBJ databases">
        <title>Screening of Novel Bioactive Compounds from Soil-Associated.</title>
        <authorList>
            <person name="Zhao S."/>
        </authorList>
    </citation>
    <scope>NUCLEOTIDE SEQUENCE [LARGE SCALE GENOMIC DNA]</scope>
    <source>
        <strain evidence="4 5">HIT-DPA4</strain>
    </source>
</reference>
<evidence type="ECO:0000259" key="3">
    <source>
        <dbReference type="Pfam" id="PF26056"/>
    </source>
</evidence>
<name>A0A6H9UYT9_9ACTN</name>
<feature type="transmembrane region" description="Helical" evidence="2">
    <location>
        <begin position="66"/>
        <end position="87"/>
    </location>
</feature>
<keyword evidence="2" id="KW-0472">Membrane</keyword>
<evidence type="ECO:0000256" key="2">
    <source>
        <dbReference type="SAM" id="Phobius"/>
    </source>
</evidence>
<keyword evidence="5" id="KW-1185">Reference proteome</keyword>
<gene>
    <name evidence="4" type="ORF">F7R91_19785</name>
</gene>
<dbReference type="RefSeq" id="WP_150950389.1">
    <property type="nucleotide sequence ID" value="NZ_VZRB01000012.1"/>
</dbReference>
<dbReference type="Pfam" id="PF26056">
    <property type="entry name" value="DUF8017"/>
    <property type="match status" value="1"/>
</dbReference>
<comment type="caution">
    <text evidence="4">The sequence shown here is derived from an EMBL/GenBank/DDBJ whole genome shotgun (WGS) entry which is preliminary data.</text>
</comment>
<evidence type="ECO:0000313" key="5">
    <source>
        <dbReference type="Proteomes" id="UP000442707"/>
    </source>
</evidence>
<feature type="compositionally biased region" description="Low complexity" evidence="1">
    <location>
        <begin position="101"/>
        <end position="112"/>
    </location>
</feature>
<dbReference type="EMBL" id="VZRB01000012">
    <property type="protein sequence ID" value="KAB1145409.1"/>
    <property type="molecule type" value="Genomic_DNA"/>
</dbReference>
<protein>
    <recommendedName>
        <fullName evidence="3">DUF8017 domain-containing protein</fullName>
    </recommendedName>
</protein>
<evidence type="ECO:0000313" key="4">
    <source>
        <dbReference type="EMBL" id="KAB1145409.1"/>
    </source>
</evidence>
<feature type="compositionally biased region" description="Low complexity" evidence="1">
    <location>
        <begin position="21"/>
        <end position="38"/>
    </location>
</feature>
<proteinExistence type="predicted"/>